<name>A0ABT9D991_9CELL</name>
<dbReference type="InterPro" id="IPR038157">
    <property type="entry name" value="FeoA_core_dom"/>
</dbReference>
<dbReference type="PANTHER" id="PTHR42954:SF2">
    <property type="entry name" value="FE(2+) TRANSPORT PROTEIN A"/>
    <property type="match status" value="1"/>
</dbReference>
<dbReference type="PANTHER" id="PTHR42954">
    <property type="entry name" value="FE(2+) TRANSPORT PROTEIN A"/>
    <property type="match status" value="1"/>
</dbReference>
<dbReference type="Proteomes" id="UP001232536">
    <property type="component" value="Unassembled WGS sequence"/>
</dbReference>
<dbReference type="EMBL" id="JAUQYP010000001">
    <property type="protein sequence ID" value="MDO8107460.1"/>
    <property type="molecule type" value="Genomic_DNA"/>
</dbReference>
<keyword evidence="1" id="KW-0408">Iron</keyword>
<evidence type="ECO:0000256" key="1">
    <source>
        <dbReference type="ARBA" id="ARBA00023004"/>
    </source>
</evidence>
<gene>
    <name evidence="3" type="ORF">Q6348_09655</name>
</gene>
<dbReference type="Pfam" id="PF04023">
    <property type="entry name" value="FeoA"/>
    <property type="match status" value="1"/>
</dbReference>
<accession>A0ABT9D991</accession>
<dbReference type="RefSeq" id="WP_304601083.1">
    <property type="nucleotide sequence ID" value="NZ_JAUQYO010000001.1"/>
</dbReference>
<comment type="caution">
    <text evidence="3">The sequence shown here is derived from an EMBL/GenBank/DDBJ whole genome shotgun (WGS) entry which is preliminary data.</text>
</comment>
<dbReference type="InterPro" id="IPR007167">
    <property type="entry name" value="Fe-transptr_FeoA-like"/>
</dbReference>
<organism evidence="3 4">
    <name type="scientific">Actinotalea lenta</name>
    <dbReference type="NCBI Taxonomy" id="3064654"/>
    <lineage>
        <taxon>Bacteria</taxon>
        <taxon>Bacillati</taxon>
        <taxon>Actinomycetota</taxon>
        <taxon>Actinomycetes</taxon>
        <taxon>Micrococcales</taxon>
        <taxon>Cellulomonadaceae</taxon>
        <taxon>Actinotalea</taxon>
    </lineage>
</organism>
<reference evidence="3 4" key="1">
    <citation type="submission" date="2023-07" db="EMBL/GenBank/DDBJ databases">
        <title>Description of novel actinomycetes strains, isolated from tidal flat sediment.</title>
        <authorList>
            <person name="Lu C."/>
        </authorList>
    </citation>
    <scope>NUCLEOTIDE SEQUENCE [LARGE SCALE GENOMIC DNA]</scope>
    <source>
        <strain evidence="3 4">SYSU T00b441</strain>
    </source>
</reference>
<evidence type="ECO:0000313" key="3">
    <source>
        <dbReference type="EMBL" id="MDO8107460.1"/>
    </source>
</evidence>
<dbReference type="SMART" id="SM00899">
    <property type="entry name" value="FeoA"/>
    <property type="match status" value="1"/>
</dbReference>
<proteinExistence type="predicted"/>
<dbReference type="Gene3D" id="2.30.30.90">
    <property type="match status" value="1"/>
</dbReference>
<dbReference type="InterPro" id="IPR052713">
    <property type="entry name" value="FeoA"/>
</dbReference>
<keyword evidence="4" id="KW-1185">Reference proteome</keyword>
<protein>
    <submittedName>
        <fullName evidence="3">FeoA family protein</fullName>
    </submittedName>
</protein>
<dbReference type="InterPro" id="IPR008988">
    <property type="entry name" value="Transcriptional_repressor_C"/>
</dbReference>
<feature type="domain" description="Ferrous iron transporter FeoA-like" evidence="2">
    <location>
        <begin position="9"/>
        <end position="81"/>
    </location>
</feature>
<sequence>MARRNAPADRLARLRTGDAATVAEICECDPAVRCRLRDLGITAGAPVVCVRRAPFGSPVVYRIGESDLCLRSDLAELVVVR</sequence>
<dbReference type="SUPFAM" id="SSF50037">
    <property type="entry name" value="C-terminal domain of transcriptional repressors"/>
    <property type="match status" value="1"/>
</dbReference>
<evidence type="ECO:0000259" key="2">
    <source>
        <dbReference type="SMART" id="SM00899"/>
    </source>
</evidence>
<evidence type="ECO:0000313" key="4">
    <source>
        <dbReference type="Proteomes" id="UP001232536"/>
    </source>
</evidence>